<sequence length="114" mass="13722">MNYQQERIDTYMHLFNIEKDYIQCHHISRELLQKGENERLARSLATLSAVMEQAVKKKCTGYKKLHKKFLEQLEEINDFPFEEEDLRLQLQLLDEEMTTHPEESISPIQLRKKE</sequence>
<evidence type="ECO:0000313" key="2">
    <source>
        <dbReference type="Proteomes" id="UP001649381"/>
    </source>
</evidence>
<reference evidence="1 2" key="1">
    <citation type="submission" date="2022-01" db="EMBL/GenBank/DDBJ databases">
        <title>Alkalihalobacillus sp. EGI L200015, a novel bacterium isolated from a salt lake sediment.</title>
        <authorList>
            <person name="Gao L."/>
            <person name="Fang B.-Z."/>
            <person name="Li W.-J."/>
        </authorList>
    </citation>
    <scope>NUCLEOTIDE SEQUENCE [LARGE SCALE GENOMIC DNA]</scope>
    <source>
        <strain evidence="1 2">KCTC 12718</strain>
    </source>
</reference>
<dbReference type="EMBL" id="JAKIJS010000001">
    <property type="protein sequence ID" value="MCF6138449.1"/>
    <property type="molecule type" value="Genomic_DNA"/>
</dbReference>
<name>A0ABS9H3G3_9BACL</name>
<accession>A0ABS9H3G3</accession>
<keyword evidence="2" id="KW-1185">Reference proteome</keyword>
<dbReference type="RefSeq" id="WP_236335067.1">
    <property type="nucleotide sequence ID" value="NZ_JAKIJS010000001.1"/>
</dbReference>
<comment type="caution">
    <text evidence="1">The sequence shown here is derived from an EMBL/GenBank/DDBJ whole genome shotgun (WGS) entry which is preliminary data.</text>
</comment>
<gene>
    <name evidence="1" type="ORF">L2716_11980</name>
</gene>
<evidence type="ECO:0000313" key="1">
    <source>
        <dbReference type="EMBL" id="MCF6138449.1"/>
    </source>
</evidence>
<dbReference type="Proteomes" id="UP001649381">
    <property type="component" value="Unassembled WGS sequence"/>
</dbReference>
<organism evidence="1 2">
    <name type="scientific">Pseudalkalibacillus berkeleyi</name>
    <dbReference type="NCBI Taxonomy" id="1069813"/>
    <lineage>
        <taxon>Bacteria</taxon>
        <taxon>Bacillati</taxon>
        <taxon>Bacillota</taxon>
        <taxon>Bacilli</taxon>
        <taxon>Bacillales</taxon>
        <taxon>Fictibacillaceae</taxon>
        <taxon>Pseudalkalibacillus</taxon>
    </lineage>
</organism>
<protein>
    <submittedName>
        <fullName evidence="1">Uncharacterized protein</fullName>
    </submittedName>
</protein>
<proteinExistence type="predicted"/>